<dbReference type="SUPFAM" id="SSF48425">
    <property type="entry name" value="Sec7 domain"/>
    <property type="match status" value="1"/>
</dbReference>
<evidence type="ECO:0000313" key="5">
    <source>
        <dbReference type="Proteomes" id="UP000265716"/>
    </source>
</evidence>
<feature type="domain" description="Mon2/Sec7/BIG1-like HUS" evidence="3">
    <location>
        <begin position="132"/>
        <end position="266"/>
    </location>
</feature>
<evidence type="ECO:0008006" key="6">
    <source>
        <dbReference type="Google" id="ProtNLM"/>
    </source>
</evidence>
<organism evidence="4 5">
    <name type="scientific">Aphanomyces astaci</name>
    <name type="common">Crayfish plague agent</name>
    <dbReference type="NCBI Taxonomy" id="112090"/>
    <lineage>
        <taxon>Eukaryota</taxon>
        <taxon>Sar</taxon>
        <taxon>Stramenopiles</taxon>
        <taxon>Oomycota</taxon>
        <taxon>Saprolegniomycetes</taxon>
        <taxon>Saprolegniales</taxon>
        <taxon>Verrucalvaceae</taxon>
        <taxon>Aphanomyces</taxon>
    </lineage>
</organism>
<dbReference type="GO" id="GO:0032012">
    <property type="term" value="P:regulation of ARF protein signal transduction"/>
    <property type="evidence" value="ECO:0007669"/>
    <property type="project" value="InterPro"/>
</dbReference>
<dbReference type="VEuPathDB" id="FungiDB:H257_13748"/>
<dbReference type="InterPro" id="IPR032691">
    <property type="entry name" value="Mon2/Sec7/BIG1-like_HUS"/>
</dbReference>
<protein>
    <recommendedName>
        <fullName evidence="6">Mon2/Sec7/BIG1-like dimerisation and cyclophilin-binding domain-containing protein</fullName>
    </recommendedName>
</protein>
<dbReference type="PANTHER" id="PTHR10663:SF375">
    <property type="entry name" value="LD29171P"/>
    <property type="match status" value="1"/>
</dbReference>
<evidence type="ECO:0000259" key="2">
    <source>
        <dbReference type="Pfam" id="PF01369"/>
    </source>
</evidence>
<dbReference type="Gene3D" id="1.10.220.20">
    <property type="match status" value="1"/>
</dbReference>
<dbReference type="VEuPathDB" id="FungiDB:H257_13747"/>
<evidence type="ECO:0000259" key="3">
    <source>
        <dbReference type="Pfam" id="PF12783"/>
    </source>
</evidence>
<dbReference type="InterPro" id="IPR035999">
    <property type="entry name" value="Sec7_dom_sf"/>
</dbReference>
<dbReference type="Pfam" id="PF12783">
    <property type="entry name" value="Sec7-like_HUS"/>
    <property type="match status" value="1"/>
</dbReference>
<dbReference type="InterPro" id="IPR016024">
    <property type="entry name" value="ARM-type_fold"/>
</dbReference>
<feature type="domain" description="SEC7" evidence="2">
    <location>
        <begin position="345"/>
        <end position="392"/>
    </location>
</feature>
<dbReference type="Gene3D" id="1.10.1000.11">
    <property type="entry name" value="Arf Nucleotide-binding Site Opener,domain 2"/>
    <property type="match status" value="1"/>
</dbReference>
<dbReference type="SUPFAM" id="SSF48371">
    <property type="entry name" value="ARM repeat"/>
    <property type="match status" value="1"/>
</dbReference>
<feature type="region of interest" description="Disordered" evidence="1">
    <location>
        <begin position="492"/>
        <end position="511"/>
    </location>
</feature>
<sequence>MEVFIERAVGKIRKLLSRRDKDKELRESCDEVLSHLKAGTPNLSEETYFAPLFCAILTKHSSKTTCLALDCIEKLLAFGYMRGTAQITSALQAHLQRTLDLHEDNMNMTAKHGILLIDAVVEVICSCQDHIDNDVQLQVLKAVLTAATSTTCAVHEHSLLKSIRARFLVAIRSYLCVSLLQNCTSIYTQVVELSLRVFVVLITHFKAHLKGEMEIFITNIFLRILDSDNSTFEHKMLVLEVLNHICDDQLILSEIFLNFDCDWDSMDLFKRIVNALAKIAKSKQRDLQYHSSAPVARQLKMQQNEAALVLKDNDSDTEEDAECGPRLPSSASLVVGMFDKKKKRQDLISTGIVKFNVKATDGIKFCTANKLVDNNPRSVAEYLHEYNSKLDKFQDLHNPSIPEDKKMSKEGFIRNNRGINNGDDLAADYLGPCGIYDRIKSTPISLKEEQSMKHKRENSTISVAVLDKQRKDAFSRERQAMVKASEAYFKRKSPSSNAETKSSPPPSSYVVSSTENVYVKPMFEIVWAPLLAVCSVLFETSDHPVAIQYCLDGFKHAIHLSAR</sequence>
<feature type="domain" description="SEC7" evidence="2">
    <location>
        <begin position="395"/>
        <end position="444"/>
    </location>
</feature>
<dbReference type="AlphaFoldDB" id="A0A397D7I8"/>
<comment type="caution">
    <text evidence="4">The sequence shown here is derived from an EMBL/GenBank/DDBJ whole genome shotgun (WGS) entry which is preliminary data.</text>
</comment>
<dbReference type="Pfam" id="PF01369">
    <property type="entry name" value="Sec7"/>
    <property type="match status" value="2"/>
</dbReference>
<evidence type="ECO:0000256" key="1">
    <source>
        <dbReference type="SAM" id="MobiDB-lite"/>
    </source>
</evidence>
<gene>
    <name evidence="4" type="ORF">DYB38_002426</name>
</gene>
<reference evidence="4 5" key="1">
    <citation type="submission" date="2018-08" db="EMBL/GenBank/DDBJ databases">
        <title>Aphanomyces genome sequencing and annotation.</title>
        <authorList>
            <person name="Minardi D."/>
            <person name="Oidtmann B."/>
            <person name="Van Der Giezen M."/>
            <person name="Studholme D.J."/>
        </authorList>
    </citation>
    <scope>NUCLEOTIDE SEQUENCE [LARGE SCALE GENOMIC DNA]</scope>
    <source>
        <strain evidence="4 5">SA</strain>
    </source>
</reference>
<dbReference type="EMBL" id="QUTC01005113">
    <property type="protein sequence ID" value="RHY60169.1"/>
    <property type="molecule type" value="Genomic_DNA"/>
</dbReference>
<dbReference type="InterPro" id="IPR023394">
    <property type="entry name" value="Sec7_C_sf"/>
</dbReference>
<dbReference type="Proteomes" id="UP000265716">
    <property type="component" value="Unassembled WGS sequence"/>
</dbReference>
<dbReference type="PANTHER" id="PTHR10663">
    <property type="entry name" value="GUANYL-NUCLEOTIDE EXCHANGE FACTOR"/>
    <property type="match status" value="1"/>
</dbReference>
<proteinExistence type="predicted"/>
<dbReference type="GO" id="GO:0005085">
    <property type="term" value="F:guanyl-nucleotide exchange factor activity"/>
    <property type="evidence" value="ECO:0007669"/>
    <property type="project" value="InterPro"/>
</dbReference>
<accession>A0A397D7I8</accession>
<evidence type="ECO:0000313" key="4">
    <source>
        <dbReference type="EMBL" id="RHY60169.1"/>
    </source>
</evidence>
<dbReference type="InterPro" id="IPR000904">
    <property type="entry name" value="Sec7_dom"/>
</dbReference>
<name>A0A397D7I8_APHAT</name>